<organism evidence="1 2">
    <name type="scientific">Solanum commersonii</name>
    <name type="common">Commerson's wild potato</name>
    <name type="synonym">Commerson's nightshade</name>
    <dbReference type="NCBI Taxonomy" id="4109"/>
    <lineage>
        <taxon>Eukaryota</taxon>
        <taxon>Viridiplantae</taxon>
        <taxon>Streptophyta</taxon>
        <taxon>Embryophyta</taxon>
        <taxon>Tracheophyta</taxon>
        <taxon>Spermatophyta</taxon>
        <taxon>Magnoliopsida</taxon>
        <taxon>eudicotyledons</taxon>
        <taxon>Gunneridae</taxon>
        <taxon>Pentapetalae</taxon>
        <taxon>asterids</taxon>
        <taxon>lamiids</taxon>
        <taxon>Solanales</taxon>
        <taxon>Solanaceae</taxon>
        <taxon>Solanoideae</taxon>
        <taxon>Solaneae</taxon>
        <taxon>Solanum</taxon>
    </lineage>
</organism>
<dbReference type="EMBL" id="JACXVP010000008">
    <property type="protein sequence ID" value="KAG5590539.1"/>
    <property type="molecule type" value="Genomic_DNA"/>
</dbReference>
<sequence>MPTTSINIRKIEAEYLMDQAKKKQTKVATTRSTPIKALLLTPALGPSSMSITTTTSTYTPAIAKLREDVNHLKATTVPMVFGTVEILAMPERPQTTIGYGDRAE</sequence>
<reference evidence="1 2" key="1">
    <citation type="submission" date="2020-09" db="EMBL/GenBank/DDBJ databases">
        <title>De no assembly of potato wild relative species, Solanum commersonii.</title>
        <authorList>
            <person name="Cho K."/>
        </authorList>
    </citation>
    <scope>NUCLEOTIDE SEQUENCE [LARGE SCALE GENOMIC DNA]</scope>
    <source>
        <strain evidence="1">LZ3.2</strain>
        <tissue evidence="1">Leaf</tissue>
    </source>
</reference>
<proteinExistence type="predicted"/>
<comment type="caution">
    <text evidence="1">The sequence shown here is derived from an EMBL/GenBank/DDBJ whole genome shotgun (WGS) entry which is preliminary data.</text>
</comment>
<evidence type="ECO:0000313" key="1">
    <source>
        <dbReference type="EMBL" id="KAG5590539.1"/>
    </source>
</evidence>
<dbReference type="AlphaFoldDB" id="A0A9J5XQI7"/>
<name>A0A9J5XQI7_SOLCO</name>
<protein>
    <recommendedName>
        <fullName evidence="3">Polyprotein protein</fullName>
    </recommendedName>
</protein>
<gene>
    <name evidence="1" type="ORF">H5410_041053</name>
</gene>
<evidence type="ECO:0008006" key="3">
    <source>
        <dbReference type="Google" id="ProtNLM"/>
    </source>
</evidence>
<evidence type="ECO:0000313" key="2">
    <source>
        <dbReference type="Proteomes" id="UP000824120"/>
    </source>
</evidence>
<dbReference type="Proteomes" id="UP000824120">
    <property type="component" value="Chromosome 8"/>
</dbReference>
<keyword evidence="2" id="KW-1185">Reference proteome</keyword>
<accession>A0A9J5XQI7</accession>